<protein>
    <submittedName>
        <fullName evidence="3">Uncharacterized protein</fullName>
    </submittedName>
</protein>
<accession>A0AAD6IQY2</accession>
<dbReference type="AlphaFoldDB" id="A0AAD6IQY2"/>
<dbReference type="PANTHER" id="PTHR34286:SF1">
    <property type="entry name" value="TRANSMEMBRANE PROTEIN"/>
    <property type="match status" value="1"/>
</dbReference>
<gene>
    <name evidence="3" type="ORF">Dda_7793</name>
</gene>
<evidence type="ECO:0000256" key="2">
    <source>
        <dbReference type="SAM" id="Phobius"/>
    </source>
</evidence>
<evidence type="ECO:0000256" key="1">
    <source>
        <dbReference type="SAM" id="MobiDB-lite"/>
    </source>
</evidence>
<dbReference type="EMBL" id="JAQGDS010000011">
    <property type="protein sequence ID" value="KAJ6256910.1"/>
    <property type="molecule type" value="Genomic_DNA"/>
</dbReference>
<organism evidence="3 4">
    <name type="scientific">Drechslerella dactyloides</name>
    <name type="common">Nematode-trapping fungus</name>
    <name type="synonym">Arthrobotrys dactyloides</name>
    <dbReference type="NCBI Taxonomy" id="74499"/>
    <lineage>
        <taxon>Eukaryota</taxon>
        <taxon>Fungi</taxon>
        <taxon>Dikarya</taxon>
        <taxon>Ascomycota</taxon>
        <taxon>Pezizomycotina</taxon>
        <taxon>Orbiliomycetes</taxon>
        <taxon>Orbiliales</taxon>
        <taxon>Orbiliaceae</taxon>
        <taxon>Drechslerella</taxon>
    </lineage>
</organism>
<sequence>MQKLNRQASVRPSGDHRHATSARQERSVVGMVVDGAVAGRVKVVAANRDFRCSHRFIPPLQSFITSLHIFTMGGGGKIPYPKHVWSPSGGWYGQPKNWRQNTITMAALGAGLLAIVFSASAKLEHRERMPEKGRFYPSRWWSKQIREHEAAQK</sequence>
<dbReference type="Proteomes" id="UP001221413">
    <property type="component" value="Unassembled WGS sequence"/>
</dbReference>
<feature type="compositionally biased region" description="Basic and acidic residues" evidence="1">
    <location>
        <begin position="13"/>
        <end position="25"/>
    </location>
</feature>
<keyword evidence="4" id="KW-1185">Reference proteome</keyword>
<dbReference type="PANTHER" id="PTHR34286">
    <property type="entry name" value="TRANSMEMBRANE PROTEIN"/>
    <property type="match status" value="1"/>
</dbReference>
<feature type="compositionally biased region" description="Polar residues" evidence="1">
    <location>
        <begin position="1"/>
        <end position="10"/>
    </location>
</feature>
<keyword evidence="2" id="KW-0472">Membrane</keyword>
<evidence type="ECO:0000313" key="3">
    <source>
        <dbReference type="EMBL" id="KAJ6256910.1"/>
    </source>
</evidence>
<evidence type="ECO:0000313" key="4">
    <source>
        <dbReference type="Proteomes" id="UP001221413"/>
    </source>
</evidence>
<feature type="transmembrane region" description="Helical" evidence="2">
    <location>
        <begin position="103"/>
        <end position="123"/>
    </location>
</feature>
<keyword evidence="2" id="KW-1133">Transmembrane helix</keyword>
<reference evidence="3" key="1">
    <citation type="submission" date="2023-01" db="EMBL/GenBank/DDBJ databases">
        <title>The chitinases involved in constricting ring structure development in the nematode-trapping fungus Drechslerella dactyloides.</title>
        <authorList>
            <person name="Wang R."/>
            <person name="Zhang L."/>
            <person name="Tang P."/>
            <person name="Li S."/>
            <person name="Liang L."/>
        </authorList>
    </citation>
    <scope>NUCLEOTIDE SEQUENCE</scope>
    <source>
        <strain evidence="3">YMF1.00031</strain>
    </source>
</reference>
<proteinExistence type="predicted"/>
<keyword evidence="2" id="KW-0812">Transmembrane</keyword>
<comment type="caution">
    <text evidence="3">The sequence shown here is derived from an EMBL/GenBank/DDBJ whole genome shotgun (WGS) entry which is preliminary data.</text>
</comment>
<name>A0AAD6IQY2_DREDA</name>
<feature type="region of interest" description="Disordered" evidence="1">
    <location>
        <begin position="1"/>
        <end position="25"/>
    </location>
</feature>